<accession>A0A956NJN8</accession>
<protein>
    <submittedName>
        <fullName evidence="6">Thiol oxidoreductase</fullName>
    </submittedName>
</protein>
<dbReference type="InterPro" id="IPR036909">
    <property type="entry name" value="Cyt_c-like_dom_sf"/>
</dbReference>
<dbReference type="InterPro" id="IPR010538">
    <property type="entry name" value="DHOR"/>
</dbReference>
<evidence type="ECO:0000259" key="5">
    <source>
        <dbReference type="PROSITE" id="PS51007"/>
    </source>
</evidence>
<dbReference type="PANTHER" id="PTHR30600">
    <property type="entry name" value="CYTOCHROME C PEROXIDASE-RELATED"/>
    <property type="match status" value="1"/>
</dbReference>
<dbReference type="InterPro" id="IPR051395">
    <property type="entry name" value="Cytochrome_c_Peroxidase/MauG"/>
</dbReference>
<reference evidence="6" key="1">
    <citation type="submission" date="2020-04" db="EMBL/GenBank/DDBJ databases">
        <authorList>
            <person name="Zhang T."/>
        </authorList>
    </citation>
    <scope>NUCLEOTIDE SEQUENCE</scope>
    <source>
        <strain evidence="6">HKST-UBA02</strain>
    </source>
</reference>
<sequence>YELHQPRYELVDTYVPLPAGMLLSPRIGLPVFGRGLLEAVPEETILALADESDADGDGISGRPNWVWDVLAEDVALGRFGWKANQPSLVQQAAAAYRNDMGITNPLFPTESTTEQEQHDGLADDPEISLETVELAAFYTQTLAVPARRNIHDETVRHGERLFEEAKCVRCHVARLETGPEAVDASL</sequence>
<evidence type="ECO:0000256" key="1">
    <source>
        <dbReference type="ARBA" id="ARBA00022617"/>
    </source>
</evidence>
<keyword evidence="1 4" id="KW-0349">Heme</keyword>
<evidence type="ECO:0000256" key="2">
    <source>
        <dbReference type="ARBA" id="ARBA00022723"/>
    </source>
</evidence>
<keyword evidence="2 4" id="KW-0479">Metal-binding</keyword>
<feature type="non-terminal residue" evidence="6">
    <location>
        <position position="1"/>
    </location>
</feature>
<dbReference type="GO" id="GO:0009055">
    <property type="term" value="F:electron transfer activity"/>
    <property type="evidence" value="ECO:0007669"/>
    <property type="project" value="InterPro"/>
</dbReference>
<keyword evidence="3 4" id="KW-0408">Iron</keyword>
<evidence type="ECO:0000256" key="4">
    <source>
        <dbReference type="PROSITE-ProRule" id="PRU00433"/>
    </source>
</evidence>
<reference evidence="6" key="2">
    <citation type="journal article" date="2021" name="Microbiome">
        <title>Successional dynamics and alternative stable states in a saline activated sludge microbial community over 9 years.</title>
        <authorList>
            <person name="Wang Y."/>
            <person name="Ye J."/>
            <person name="Ju F."/>
            <person name="Liu L."/>
            <person name="Boyd J.A."/>
            <person name="Deng Y."/>
            <person name="Parks D.H."/>
            <person name="Jiang X."/>
            <person name="Yin X."/>
            <person name="Woodcroft B.J."/>
            <person name="Tyson G.W."/>
            <person name="Hugenholtz P."/>
            <person name="Polz M.F."/>
            <person name="Zhang T."/>
        </authorList>
    </citation>
    <scope>NUCLEOTIDE SEQUENCE</scope>
    <source>
        <strain evidence="6">HKST-UBA02</strain>
    </source>
</reference>
<dbReference type="SUPFAM" id="SSF46626">
    <property type="entry name" value="Cytochrome c"/>
    <property type="match status" value="1"/>
</dbReference>
<dbReference type="Proteomes" id="UP000739538">
    <property type="component" value="Unassembled WGS sequence"/>
</dbReference>
<dbReference type="GO" id="GO:0020037">
    <property type="term" value="F:heme binding"/>
    <property type="evidence" value="ECO:0007669"/>
    <property type="project" value="InterPro"/>
</dbReference>
<name>A0A956NJN8_UNCEI</name>
<dbReference type="Pfam" id="PF06537">
    <property type="entry name" value="DHOR"/>
    <property type="match status" value="1"/>
</dbReference>
<dbReference type="AlphaFoldDB" id="A0A956NJN8"/>
<dbReference type="EMBL" id="JAGQHS010000585">
    <property type="protein sequence ID" value="MCA9759882.1"/>
    <property type="molecule type" value="Genomic_DNA"/>
</dbReference>
<dbReference type="GO" id="GO:0046872">
    <property type="term" value="F:metal ion binding"/>
    <property type="evidence" value="ECO:0007669"/>
    <property type="project" value="UniProtKB-KW"/>
</dbReference>
<evidence type="ECO:0000313" key="7">
    <source>
        <dbReference type="Proteomes" id="UP000739538"/>
    </source>
</evidence>
<comment type="caution">
    <text evidence="6">The sequence shown here is derived from an EMBL/GenBank/DDBJ whole genome shotgun (WGS) entry which is preliminary data.</text>
</comment>
<evidence type="ECO:0000313" key="6">
    <source>
        <dbReference type="EMBL" id="MCA9759882.1"/>
    </source>
</evidence>
<dbReference type="InterPro" id="IPR009056">
    <property type="entry name" value="Cyt_c-like_dom"/>
</dbReference>
<dbReference type="PANTHER" id="PTHR30600:SF4">
    <property type="entry name" value="CYTOCHROME C DOMAIN-CONTAINING PROTEIN"/>
    <property type="match status" value="1"/>
</dbReference>
<proteinExistence type="predicted"/>
<feature type="non-terminal residue" evidence="6">
    <location>
        <position position="186"/>
    </location>
</feature>
<dbReference type="GO" id="GO:0004130">
    <property type="term" value="F:cytochrome-c peroxidase activity"/>
    <property type="evidence" value="ECO:0007669"/>
    <property type="project" value="TreeGrafter"/>
</dbReference>
<gene>
    <name evidence="6" type="ORF">KDA27_29060</name>
</gene>
<organism evidence="6 7">
    <name type="scientific">Eiseniibacteriota bacterium</name>
    <dbReference type="NCBI Taxonomy" id="2212470"/>
    <lineage>
        <taxon>Bacteria</taxon>
        <taxon>Candidatus Eiseniibacteriota</taxon>
    </lineage>
</organism>
<evidence type="ECO:0000256" key="3">
    <source>
        <dbReference type="ARBA" id="ARBA00023004"/>
    </source>
</evidence>
<dbReference type="PROSITE" id="PS51007">
    <property type="entry name" value="CYTC"/>
    <property type="match status" value="1"/>
</dbReference>
<feature type="domain" description="Cytochrome c" evidence="5">
    <location>
        <begin position="153"/>
        <end position="186"/>
    </location>
</feature>